<dbReference type="EC" id="1.14.13.-" evidence="8"/>
<keyword evidence="4 8" id="KW-0560">Oxidoreductase</keyword>
<keyword evidence="3" id="KW-0479">Metal-binding</keyword>
<dbReference type="Pfam" id="PF00848">
    <property type="entry name" value="Ring_hydroxyl_A"/>
    <property type="match status" value="1"/>
</dbReference>
<proteinExistence type="predicted"/>
<dbReference type="PRINTS" id="PR00090">
    <property type="entry name" value="RNGDIOXGNASE"/>
</dbReference>
<sequence length="397" mass="44424">MKRDQQLALIERTRRHIDARSTEREPGCFRTPVGLYDDPAVLEAERASLFRRYPLAIATSDRIAAPGDWITHDRTGVPILLLRDADGQARAYLNACRHRGARLAGPPDGRPTGGSGARAFACPYHAWTYGLDGRLAALPHGHGFPDLETARCSLTALPVTERAGILFVTPSTDPAVDADAWLDPILTDLENWGLQGHVAHAPKTPHIAANWKFQMEGSMETYHFRHAHRQTIAGMFFDALSVFDRFGPHMRLFLPKKEIREIDPAEMQDPIRIAGNLLYVIFPNTIVLVQPDHAQLNIVWPIDPGRSVVEACMMVPEAPATEKARRHWERNSDIFWAAIREDYEMMESMQSTLRSGANADLVFAEFEHSVRWFHEAMAQAIGSTPAYLRTPERAGAA</sequence>
<dbReference type="InterPro" id="IPR015879">
    <property type="entry name" value="Ring_hydroxy_dOase_asu_C_dom"/>
</dbReference>
<dbReference type="EMBL" id="JBHRTR010000005">
    <property type="protein sequence ID" value="MFC3225825.1"/>
    <property type="molecule type" value="Genomic_DNA"/>
</dbReference>
<dbReference type="InterPro" id="IPR036922">
    <property type="entry name" value="Rieske_2Fe-2S_sf"/>
</dbReference>
<comment type="cofactor">
    <cofactor evidence="1">
        <name>Fe cation</name>
        <dbReference type="ChEBI" id="CHEBI:24875"/>
    </cofactor>
</comment>
<evidence type="ECO:0000256" key="1">
    <source>
        <dbReference type="ARBA" id="ARBA00001962"/>
    </source>
</evidence>
<dbReference type="InterPro" id="IPR001663">
    <property type="entry name" value="Rng_hydr_dOase-A"/>
</dbReference>
<dbReference type="SUPFAM" id="SSF55961">
    <property type="entry name" value="Bet v1-like"/>
    <property type="match status" value="1"/>
</dbReference>
<evidence type="ECO:0000259" key="7">
    <source>
        <dbReference type="PROSITE" id="PS51296"/>
    </source>
</evidence>
<keyword evidence="9" id="KW-1185">Reference proteome</keyword>
<name>A0ABV7KUL6_9PROT</name>
<dbReference type="Proteomes" id="UP001595528">
    <property type="component" value="Unassembled WGS sequence"/>
</dbReference>
<dbReference type="RefSeq" id="WP_379897560.1">
    <property type="nucleotide sequence ID" value="NZ_JBHRTR010000005.1"/>
</dbReference>
<keyword evidence="8" id="KW-0223">Dioxygenase</keyword>
<feature type="domain" description="Rieske" evidence="7">
    <location>
        <begin position="66"/>
        <end position="168"/>
    </location>
</feature>
<dbReference type="PANTHER" id="PTHR43756">
    <property type="entry name" value="CHOLINE MONOOXYGENASE, CHLOROPLASTIC"/>
    <property type="match status" value="1"/>
</dbReference>
<dbReference type="PROSITE" id="PS51296">
    <property type="entry name" value="RIESKE"/>
    <property type="match status" value="1"/>
</dbReference>
<dbReference type="GO" id="GO:0051213">
    <property type="term" value="F:dioxygenase activity"/>
    <property type="evidence" value="ECO:0007669"/>
    <property type="project" value="UniProtKB-KW"/>
</dbReference>
<organism evidence="8 9">
    <name type="scientific">Marinibaculum pumilum</name>
    <dbReference type="NCBI Taxonomy" id="1766165"/>
    <lineage>
        <taxon>Bacteria</taxon>
        <taxon>Pseudomonadati</taxon>
        <taxon>Pseudomonadota</taxon>
        <taxon>Alphaproteobacteria</taxon>
        <taxon>Rhodospirillales</taxon>
        <taxon>Rhodospirillaceae</taxon>
        <taxon>Marinibaculum</taxon>
    </lineage>
</organism>
<comment type="caution">
    <text evidence="8">The sequence shown here is derived from an EMBL/GenBank/DDBJ whole genome shotgun (WGS) entry which is preliminary data.</text>
</comment>
<protein>
    <submittedName>
        <fullName evidence="8">Aromatic ring-hydroxylating dioxygenase subunit alpha</fullName>
        <ecNumber evidence="8">1.14.13.-</ecNumber>
    </submittedName>
</protein>
<keyword evidence="6" id="KW-0411">Iron-sulfur</keyword>
<evidence type="ECO:0000256" key="6">
    <source>
        <dbReference type="ARBA" id="ARBA00023014"/>
    </source>
</evidence>
<reference evidence="9" key="1">
    <citation type="journal article" date="2019" name="Int. J. Syst. Evol. Microbiol.">
        <title>The Global Catalogue of Microorganisms (GCM) 10K type strain sequencing project: providing services to taxonomists for standard genome sequencing and annotation.</title>
        <authorList>
            <consortium name="The Broad Institute Genomics Platform"/>
            <consortium name="The Broad Institute Genome Sequencing Center for Infectious Disease"/>
            <person name="Wu L."/>
            <person name="Ma J."/>
        </authorList>
    </citation>
    <scope>NUCLEOTIDE SEQUENCE [LARGE SCALE GENOMIC DNA]</scope>
    <source>
        <strain evidence="9">KCTC 42964</strain>
    </source>
</reference>
<keyword evidence="2" id="KW-0001">2Fe-2S</keyword>
<dbReference type="Gene3D" id="3.90.380.10">
    <property type="entry name" value="Naphthalene 1,2-dioxygenase Alpha Subunit, Chain A, domain 1"/>
    <property type="match status" value="2"/>
</dbReference>
<evidence type="ECO:0000256" key="4">
    <source>
        <dbReference type="ARBA" id="ARBA00023002"/>
    </source>
</evidence>
<dbReference type="InterPro" id="IPR017941">
    <property type="entry name" value="Rieske_2Fe-2S"/>
</dbReference>
<evidence type="ECO:0000313" key="9">
    <source>
        <dbReference type="Proteomes" id="UP001595528"/>
    </source>
</evidence>
<dbReference type="CDD" id="cd03469">
    <property type="entry name" value="Rieske_RO_Alpha_N"/>
    <property type="match status" value="1"/>
</dbReference>
<dbReference type="Pfam" id="PF00355">
    <property type="entry name" value="Rieske"/>
    <property type="match status" value="1"/>
</dbReference>
<gene>
    <name evidence="8" type="ORF">ACFOGJ_01190</name>
</gene>
<evidence type="ECO:0000313" key="8">
    <source>
        <dbReference type="EMBL" id="MFC3225825.1"/>
    </source>
</evidence>
<keyword evidence="5" id="KW-0408">Iron</keyword>
<dbReference type="SUPFAM" id="SSF50022">
    <property type="entry name" value="ISP domain"/>
    <property type="match status" value="1"/>
</dbReference>
<dbReference type="Gene3D" id="2.102.10.10">
    <property type="entry name" value="Rieske [2Fe-2S] iron-sulphur domain"/>
    <property type="match status" value="1"/>
</dbReference>
<dbReference type="PANTHER" id="PTHR43756:SF5">
    <property type="entry name" value="CHOLINE MONOOXYGENASE, CHLOROPLASTIC"/>
    <property type="match status" value="1"/>
</dbReference>
<accession>A0ABV7KUL6</accession>
<evidence type="ECO:0000256" key="5">
    <source>
        <dbReference type="ARBA" id="ARBA00023004"/>
    </source>
</evidence>
<evidence type="ECO:0000256" key="2">
    <source>
        <dbReference type="ARBA" id="ARBA00022714"/>
    </source>
</evidence>
<evidence type="ECO:0000256" key="3">
    <source>
        <dbReference type="ARBA" id="ARBA00022723"/>
    </source>
</evidence>